<organism evidence="2 3">
    <name type="scientific">Actinoalloteichus fjordicus</name>
    <dbReference type="NCBI Taxonomy" id="1612552"/>
    <lineage>
        <taxon>Bacteria</taxon>
        <taxon>Bacillati</taxon>
        <taxon>Actinomycetota</taxon>
        <taxon>Actinomycetes</taxon>
        <taxon>Pseudonocardiales</taxon>
        <taxon>Pseudonocardiaceae</taxon>
        <taxon>Actinoalloteichus</taxon>
    </lineage>
</organism>
<proteinExistence type="predicted"/>
<sequence length="165" mass="19038">MITADDVGGVHVKYLYHCPRQLWLYARGFRPEHLNDAVQLGTAVHELSYSRFSPVDLGAATLDHLDNQLWVHEIKHSAKRREADRAQARHYCHQLVRIGVDVQGAVLHYRNPRKTERFPYTDDEHQKATEDIDRVLDIVAQAESPPKLGRTSCRGCSYLDYCWSQ</sequence>
<evidence type="ECO:0000313" key="3">
    <source>
        <dbReference type="Proteomes" id="UP000185511"/>
    </source>
</evidence>
<dbReference type="Proteomes" id="UP000185511">
    <property type="component" value="Chromosome"/>
</dbReference>
<dbReference type="Gene3D" id="3.90.320.10">
    <property type="match status" value="1"/>
</dbReference>
<keyword evidence="2" id="KW-0269">Exonuclease</keyword>
<keyword evidence="2" id="KW-0378">Hydrolase</keyword>
<dbReference type="RefSeq" id="WP_075764672.1">
    <property type="nucleotide sequence ID" value="NZ_CP016076.1"/>
</dbReference>
<dbReference type="GO" id="GO:0004527">
    <property type="term" value="F:exonuclease activity"/>
    <property type="evidence" value="ECO:0007669"/>
    <property type="project" value="UniProtKB-KW"/>
</dbReference>
<protein>
    <submittedName>
        <fullName evidence="2">RecB family exonuclease</fullName>
    </submittedName>
</protein>
<keyword evidence="2" id="KW-0540">Nuclease</keyword>
<accession>A0AAC9PSP4</accession>
<dbReference type="AlphaFoldDB" id="A0AAC9PSP4"/>
<reference evidence="3" key="1">
    <citation type="submission" date="2016-06" db="EMBL/GenBank/DDBJ databases">
        <title>Complete genome sequence of Actinoalloteichus fjordicus DSM 46855 (=ADI127-17), type strain of the new species Actinoalloteichus fjordicus.</title>
        <authorList>
            <person name="Ruckert C."/>
            <person name="Nouioui I."/>
            <person name="Willmese J."/>
            <person name="van Wezel G."/>
            <person name="Klenk H.-P."/>
            <person name="Kalinowski J."/>
            <person name="Zotchev S.B."/>
        </authorList>
    </citation>
    <scope>NUCLEOTIDE SEQUENCE [LARGE SCALE GENOMIC DNA]</scope>
    <source>
        <strain evidence="3">ADI127-7</strain>
    </source>
</reference>
<dbReference type="EMBL" id="CP016076">
    <property type="protein sequence ID" value="APU15217.1"/>
    <property type="molecule type" value="Genomic_DNA"/>
</dbReference>
<dbReference type="InterPro" id="IPR022765">
    <property type="entry name" value="Dna2/Cas4_DUF83"/>
</dbReference>
<dbReference type="InterPro" id="IPR011604">
    <property type="entry name" value="PDDEXK-like_dom_sf"/>
</dbReference>
<feature type="domain" description="DUF83" evidence="1">
    <location>
        <begin position="9"/>
        <end position="164"/>
    </location>
</feature>
<name>A0AAC9PSP4_9PSEU</name>
<dbReference type="PANTHER" id="PTHR37168">
    <property type="entry name" value="CRISPR-ASSOCIATED EXONUCLEASE CAS4"/>
    <property type="match status" value="1"/>
</dbReference>
<dbReference type="PANTHER" id="PTHR37168:SF1">
    <property type="entry name" value="CRISPR-ASSOCIATED EXONUCLEASE CAS4"/>
    <property type="match status" value="1"/>
</dbReference>
<gene>
    <name evidence="2" type="ORF">UA74_15825</name>
</gene>
<evidence type="ECO:0000313" key="2">
    <source>
        <dbReference type="EMBL" id="APU15217.1"/>
    </source>
</evidence>
<dbReference type="Pfam" id="PF01930">
    <property type="entry name" value="Cas_Cas4"/>
    <property type="match status" value="1"/>
</dbReference>
<evidence type="ECO:0000259" key="1">
    <source>
        <dbReference type="Pfam" id="PF01930"/>
    </source>
</evidence>
<dbReference type="KEGG" id="acad:UA74_15825"/>
<keyword evidence="3" id="KW-1185">Reference proteome</keyword>